<proteinExistence type="inferred from homology"/>
<comment type="similarity">
    <text evidence="3">Belongs to the AAA ATPase family. Highly divergent.</text>
</comment>
<dbReference type="InterPro" id="IPR052381">
    <property type="entry name" value="AAA_domain_protein"/>
</dbReference>
<evidence type="ECO:0000259" key="5">
    <source>
        <dbReference type="SMART" id="SM00382"/>
    </source>
</evidence>
<organism evidence="6 7">
    <name type="scientific">Leeia aquatica</name>
    <dbReference type="NCBI Taxonomy" id="2725557"/>
    <lineage>
        <taxon>Bacteria</taxon>
        <taxon>Pseudomonadati</taxon>
        <taxon>Pseudomonadota</taxon>
        <taxon>Betaproteobacteria</taxon>
        <taxon>Neisseriales</taxon>
        <taxon>Leeiaceae</taxon>
        <taxon>Leeia</taxon>
    </lineage>
</organism>
<gene>
    <name evidence="6" type="ORF">HF682_00340</name>
</gene>
<dbReference type="Proteomes" id="UP000587991">
    <property type="component" value="Unassembled WGS sequence"/>
</dbReference>
<dbReference type="RefSeq" id="WP_168875276.1">
    <property type="nucleotide sequence ID" value="NZ_JABAIM010000001.1"/>
</dbReference>
<keyword evidence="1" id="KW-0547">Nucleotide-binding</keyword>
<evidence type="ECO:0000256" key="1">
    <source>
        <dbReference type="ARBA" id="ARBA00022741"/>
    </source>
</evidence>
<dbReference type="Gene3D" id="3.40.50.300">
    <property type="entry name" value="P-loop containing nucleotide triphosphate hydrolases"/>
    <property type="match status" value="1"/>
</dbReference>
<evidence type="ECO:0000256" key="2">
    <source>
        <dbReference type="ARBA" id="ARBA00022840"/>
    </source>
</evidence>
<evidence type="ECO:0000256" key="3">
    <source>
        <dbReference type="ARBA" id="ARBA00038088"/>
    </source>
</evidence>
<dbReference type="GO" id="GO:0005524">
    <property type="term" value="F:ATP binding"/>
    <property type="evidence" value="ECO:0007669"/>
    <property type="project" value="UniProtKB-KW"/>
</dbReference>
<dbReference type="InterPro" id="IPR003959">
    <property type="entry name" value="ATPase_AAA_core"/>
</dbReference>
<name>A0A847S994_9NEIS</name>
<dbReference type="Pfam" id="PF00004">
    <property type="entry name" value="AAA"/>
    <property type="match status" value="1"/>
</dbReference>
<comment type="caution">
    <text evidence="6">The sequence shown here is derived from an EMBL/GenBank/DDBJ whole genome shotgun (WGS) entry which is preliminary data.</text>
</comment>
<dbReference type="SMART" id="SM00382">
    <property type="entry name" value="AAA"/>
    <property type="match status" value="1"/>
</dbReference>
<dbReference type="PANTHER" id="PTHR42960">
    <property type="entry name" value="YCF46 PROTEIN"/>
    <property type="match status" value="1"/>
</dbReference>
<dbReference type="EMBL" id="JABAIM010000001">
    <property type="protein sequence ID" value="NLR73608.1"/>
    <property type="molecule type" value="Genomic_DNA"/>
</dbReference>
<dbReference type="SUPFAM" id="SSF52540">
    <property type="entry name" value="P-loop containing nucleoside triphosphate hydrolases"/>
    <property type="match status" value="2"/>
</dbReference>
<evidence type="ECO:0000313" key="6">
    <source>
        <dbReference type="EMBL" id="NLR73608.1"/>
    </source>
</evidence>
<dbReference type="InterPro" id="IPR003593">
    <property type="entry name" value="AAA+_ATPase"/>
</dbReference>
<dbReference type="GO" id="GO:0016887">
    <property type="term" value="F:ATP hydrolysis activity"/>
    <property type="evidence" value="ECO:0007669"/>
    <property type="project" value="InterPro"/>
</dbReference>
<dbReference type="PANTHER" id="PTHR42960:SF1">
    <property type="entry name" value="YCF46 PROTEIN"/>
    <property type="match status" value="1"/>
</dbReference>
<evidence type="ECO:0000256" key="4">
    <source>
        <dbReference type="ARBA" id="ARBA00040480"/>
    </source>
</evidence>
<dbReference type="AlphaFoldDB" id="A0A847S994"/>
<keyword evidence="7" id="KW-1185">Reference proteome</keyword>
<keyword evidence="2" id="KW-0067">ATP-binding</keyword>
<protein>
    <recommendedName>
        <fullName evidence="4">Uncharacterized AAA domain-containing protein ycf46</fullName>
    </recommendedName>
</protein>
<sequence>MKQDPERFELLIRAHYPIIVVETHEEARFRDMLELLAAKHDWPLFGWNVADGLARLKFGEPERVLDTYQLTLALGHLYKSPQNGVFLFFDAHPFLDDPVNVRLVKNILQGRQRTDRTLVFISHALSLPPELQRFATSFSLDLPSYDDLYQMMREEAEQWARMHGSKVKAEPAALQQMNRLLVGMTLEDARRLVREAIQNDGAITREDLVRTQQAKNDMLNHDSILSLESDTARFAELGGLSALKDWLALRRPAFFGEVQGLDVPKGILLTGIQGCGKSLAAKCVAGSWGLPLLRLDFGVLYNKFFGETERNLRQALATADAMSPCVLWIDELEKGIHGGDGSFDGGSSRRMLGTLLTWMAERKRPVFLVATANDIDPLPPELVRKGRLDEIFFVDLPGDADRQAIFTIHLQRRQLDEQQFDLAALSQAAEGFSGSEIEQSIVAGLYAAHAQQATLNTAILQTELGRTRPLSVVMAEKLDAMRAWAEDRAVRADGPAVEAV</sequence>
<reference evidence="6 7" key="1">
    <citation type="submission" date="2020-04" db="EMBL/GenBank/DDBJ databases">
        <title>Draft genome of Leeia sp. IMCC25680.</title>
        <authorList>
            <person name="Song J."/>
            <person name="Cho J.-C."/>
        </authorList>
    </citation>
    <scope>NUCLEOTIDE SEQUENCE [LARGE SCALE GENOMIC DNA]</scope>
    <source>
        <strain evidence="6 7">IMCC25680</strain>
    </source>
</reference>
<accession>A0A847S994</accession>
<evidence type="ECO:0000313" key="7">
    <source>
        <dbReference type="Proteomes" id="UP000587991"/>
    </source>
</evidence>
<dbReference type="InterPro" id="IPR027417">
    <property type="entry name" value="P-loop_NTPase"/>
</dbReference>
<feature type="domain" description="AAA+ ATPase" evidence="5">
    <location>
        <begin position="263"/>
        <end position="398"/>
    </location>
</feature>
<dbReference type="Gene3D" id="1.10.8.60">
    <property type="match status" value="1"/>
</dbReference>